<organism evidence="1 2">
    <name type="scientific">Leucobacter denitrificans</name>
    <dbReference type="NCBI Taxonomy" id="683042"/>
    <lineage>
        <taxon>Bacteria</taxon>
        <taxon>Bacillati</taxon>
        <taxon>Actinomycetota</taxon>
        <taxon>Actinomycetes</taxon>
        <taxon>Micrococcales</taxon>
        <taxon>Microbacteriaceae</taxon>
        <taxon>Leucobacter</taxon>
    </lineage>
</organism>
<dbReference type="RefSeq" id="WP_187554832.1">
    <property type="nucleotide sequence ID" value="NZ_CP060716.1"/>
</dbReference>
<sequence>MTGALIQAGFELINIPYARQEEFNVALDELFRTDDGTKLISFLTTCTLVDKR</sequence>
<proteinExistence type="predicted"/>
<dbReference type="KEGG" id="ldn:H9L06_08835"/>
<name>A0A7G9S3D7_9MICO</name>
<keyword evidence="2" id="KW-1185">Reference proteome</keyword>
<reference evidence="1 2" key="1">
    <citation type="submission" date="2020-08" db="EMBL/GenBank/DDBJ databases">
        <title>Genome sequence of Leucobacter denitrificans KACC 14055T.</title>
        <authorList>
            <person name="Hyun D.-W."/>
            <person name="Bae J.-W."/>
        </authorList>
    </citation>
    <scope>NUCLEOTIDE SEQUENCE [LARGE SCALE GENOMIC DNA]</scope>
    <source>
        <strain evidence="1 2">KACC 14055</strain>
    </source>
</reference>
<dbReference type="EMBL" id="CP060716">
    <property type="protein sequence ID" value="QNN62362.1"/>
    <property type="molecule type" value="Genomic_DNA"/>
</dbReference>
<evidence type="ECO:0000313" key="2">
    <source>
        <dbReference type="Proteomes" id="UP000515934"/>
    </source>
</evidence>
<protein>
    <submittedName>
        <fullName evidence="1">Uncharacterized protein</fullName>
    </submittedName>
</protein>
<dbReference type="AlphaFoldDB" id="A0A7G9S3D7"/>
<accession>A0A7G9S3D7</accession>
<dbReference type="Proteomes" id="UP000515934">
    <property type="component" value="Chromosome"/>
</dbReference>
<gene>
    <name evidence="1" type="ORF">H9L06_08835</name>
</gene>
<evidence type="ECO:0000313" key="1">
    <source>
        <dbReference type="EMBL" id="QNN62362.1"/>
    </source>
</evidence>